<feature type="transmembrane region" description="Helical" evidence="6">
    <location>
        <begin position="102"/>
        <end position="135"/>
    </location>
</feature>
<reference evidence="8" key="1">
    <citation type="submission" date="2017-11" db="EMBL/GenBank/DDBJ databases">
        <title>Three new genomes from thermophilic consortium.</title>
        <authorList>
            <person name="Quaggio R."/>
            <person name="Amgarten D."/>
            <person name="Setubal J.C."/>
        </authorList>
    </citation>
    <scope>NUCLEOTIDE SEQUENCE</scope>
    <source>
        <strain evidence="8">ZCTH01-B2</strain>
    </source>
</reference>
<dbReference type="PANTHER" id="PTHR46795">
    <property type="entry name" value="ABC TRANSPORTER PERMEASE-RELATED-RELATED"/>
    <property type="match status" value="1"/>
</dbReference>
<dbReference type="InterPro" id="IPR003838">
    <property type="entry name" value="ABC3_permease_C"/>
</dbReference>
<evidence type="ECO:0000256" key="1">
    <source>
        <dbReference type="ARBA" id="ARBA00004651"/>
    </source>
</evidence>
<evidence type="ECO:0000256" key="5">
    <source>
        <dbReference type="ARBA" id="ARBA00023136"/>
    </source>
</evidence>
<feature type="transmembrane region" description="Helical" evidence="6">
    <location>
        <begin position="578"/>
        <end position="597"/>
    </location>
</feature>
<evidence type="ECO:0000259" key="7">
    <source>
        <dbReference type="Pfam" id="PF02687"/>
    </source>
</evidence>
<organism evidence="8 9">
    <name type="scientific">Symbiobacterium thermophilum</name>
    <dbReference type="NCBI Taxonomy" id="2734"/>
    <lineage>
        <taxon>Bacteria</taxon>
        <taxon>Bacillati</taxon>
        <taxon>Bacillota</taxon>
        <taxon>Clostridia</taxon>
        <taxon>Eubacteriales</taxon>
        <taxon>Symbiobacteriaceae</taxon>
        <taxon>Symbiobacterium</taxon>
    </lineage>
</organism>
<feature type="domain" description="ABC3 transporter permease C-terminal" evidence="7">
    <location>
        <begin position="527"/>
        <end position="636"/>
    </location>
</feature>
<evidence type="ECO:0000313" key="9">
    <source>
        <dbReference type="Proteomes" id="UP000732377"/>
    </source>
</evidence>
<sequence length="644" mass="70994">MSLWQIAARNVWRNRGRYLAYLGSAAFAVMIYFIYTALALHPDLQEGEAGVVVGVTDGIQAASLVIAGITFLFLMTSNAAFTRSRKKEFGLWSLMGVTRGQLIAVVLWESFFIAAVALAVGLGFGLLFLRLFFMAISALLGRSEVLAVHAGLPVWLHTLTVFGGFFLFVSLSSMVDILRSTVIELIRAERKPKAEPTFRWWKALLGLVLVAGGYAWASSPSPSAIVLGVIPVTVMVSLGTVFLMREGSVAVLNWLRRRERFYYRTGPMLTISHLRFKLQENARVLANTAVAIAVILTAVATIYTLLVVFAHEAQMRNPHTFQLVEPAEADSAAGAVEAELHRHGVADWVRQELVTVWGYVEEETPVIVAPYSLYASVRGTPGAARPLPDAAGGALLIYPYTSLDSGAEKRDPVPKELTVGGRTYAVSVIPEWNGLPVNASGELRTVLVVSDAQLEQIVAESAAEQRLRVTMWDVDDWRSREASAAAQALSLQFPDDQAAPGPRFTSTIPAYQASVSGWGLTLFVGVFVSLVFFVTTCSVLYFRLFTEIDEDRRYFRRLQHLGVSQAEMRRVLLQQTQIIFFVPFLVGLMHCTFAMKALGTLAQRPVLHYGWLIALGYLGLYVLYYAVTYAVYWRTLSGGNARIA</sequence>
<evidence type="ECO:0000256" key="6">
    <source>
        <dbReference type="PIRNR" id="PIRNR018968"/>
    </source>
</evidence>
<evidence type="ECO:0000256" key="2">
    <source>
        <dbReference type="ARBA" id="ARBA00022475"/>
    </source>
</evidence>
<dbReference type="InterPro" id="IPR027022">
    <property type="entry name" value="ABC_permease_BceB-typ"/>
</dbReference>
<feature type="transmembrane region" description="Helical" evidence="6">
    <location>
        <begin position="155"/>
        <end position="178"/>
    </location>
</feature>
<feature type="transmembrane region" description="Helical" evidence="6">
    <location>
        <begin position="18"/>
        <end position="38"/>
    </location>
</feature>
<comment type="similarity">
    <text evidence="6">Belongs to the ABC-4 integral membrane protein family.</text>
</comment>
<comment type="caution">
    <text evidence="8">The sequence shown here is derived from an EMBL/GenBank/DDBJ whole genome shotgun (WGS) entry which is preliminary data.</text>
</comment>
<dbReference type="GO" id="GO:0055085">
    <property type="term" value="P:transmembrane transport"/>
    <property type="evidence" value="ECO:0007669"/>
    <property type="project" value="UniProtKB-UniRule"/>
</dbReference>
<dbReference type="InterPro" id="IPR052536">
    <property type="entry name" value="ABC-4_Integral_Memb_Prot"/>
</dbReference>
<dbReference type="PIRSF" id="PIRSF018968">
    <property type="entry name" value="ABC_permease_BceB"/>
    <property type="match status" value="1"/>
</dbReference>
<evidence type="ECO:0000256" key="4">
    <source>
        <dbReference type="ARBA" id="ARBA00022989"/>
    </source>
</evidence>
<dbReference type="PANTHER" id="PTHR46795:SF1">
    <property type="entry name" value="ABC TRANSPORTER PERMEASE PROTEIN"/>
    <property type="match status" value="1"/>
</dbReference>
<feature type="transmembrane region" description="Helical" evidence="6">
    <location>
        <begin position="58"/>
        <end position="81"/>
    </location>
</feature>
<proteinExistence type="inferred from homology"/>
<feature type="transmembrane region" description="Helical" evidence="6">
    <location>
        <begin position="199"/>
        <end position="217"/>
    </location>
</feature>
<keyword evidence="2 6" id="KW-1003">Cell membrane</keyword>
<dbReference type="Proteomes" id="UP000732377">
    <property type="component" value="Unassembled WGS sequence"/>
</dbReference>
<gene>
    <name evidence="8" type="ORF">CWE10_08210</name>
</gene>
<keyword evidence="5 6" id="KW-0472">Membrane</keyword>
<evidence type="ECO:0000256" key="3">
    <source>
        <dbReference type="ARBA" id="ARBA00022692"/>
    </source>
</evidence>
<feature type="domain" description="ABC3 transporter permease C-terminal" evidence="7">
    <location>
        <begin position="62"/>
        <end position="179"/>
    </location>
</feature>
<dbReference type="GO" id="GO:0005886">
    <property type="term" value="C:plasma membrane"/>
    <property type="evidence" value="ECO:0007669"/>
    <property type="project" value="UniProtKB-SubCell"/>
</dbReference>
<keyword evidence="4 6" id="KW-1133">Transmembrane helix</keyword>
<dbReference type="RefSeq" id="WP_273379190.1">
    <property type="nucleotide sequence ID" value="NZ_PIUK01000064.1"/>
</dbReference>
<comment type="subcellular location">
    <subcellularLocation>
        <location evidence="1 6">Cell membrane</location>
        <topology evidence="1 6">Multi-pass membrane protein</topology>
    </subcellularLocation>
</comment>
<evidence type="ECO:0000313" key="8">
    <source>
        <dbReference type="EMBL" id="MBY6276190.1"/>
    </source>
</evidence>
<keyword evidence="6" id="KW-0813">Transport</keyword>
<feature type="transmembrane region" description="Helical" evidence="6">
    <location>
        <begin position="609"/>
        <end position="632"/>
    </location>
</feature>
<feature type="transmembrane region" description="Helical" evidence="6">
    <location>
        <begin position="518"/>
        <end position="542"/>
    </location>
</feature>
<dbReference type="Pfam" id="PF02687">
    <property type="entry name" value="FtsX"/>
    <property type="match status" value="2"/>
</dbReference>
<accession>A0A953IDA7</accession>
<protein>
    <recommendedName>
        <fullName evidence="7">ABC3 transporter permease C-terminal domain-containing protein</fullName>
    </recommendedName>
</protein>
<feature type="transmembrane region" description="Helical" evidence="6">
    <location>
        <begin position="223"/>
        <end position="244"/>
    </location>
</feature>
<keyword evidence="3 6" id="KW-0812">Transmembrane</keyword>
<name>A0A953IDA7_SYMTR</name>
<feature type="transmembrane region" description="Helical" evidence="6">
    <location>
        <begin position="284"/>
        <end position="310"/>
    </location>
</feature>
<dbReference type="AlphaFoldDB" id="A0A953IDA7"/>
<dbReference type="EMBL" id="PIUK01000064">
    <property type="protein sequence ID" value="MBY6276190.1"/>
    <property type="molecule type" value="Genomic_DNA"/>
</dbReference>